<proteinExistence type="predicted"/>
<name>A0A6J7XS80_9ZZZZ</name>
<dbReference type="PANTHER" id="PTHR42678">
    <property type="entry name" value="AMIDASE"/>
    <property type="match status" value="1"/>
</dbReference>
<accession>A0A6J7XS80</accession>
<organism evidence="2">
    <name type="scientific">freshwater metagenome</name>
    <dbReference type="NCBI Taxonomy" id="449393"/>
    <lineage>
        <taxon>unclassified sequences</taxon>
        <taxon>metagenomes</taxon>
        <taxon>ecological metagenomes</taxon>
    </lineage>
</organism>
<dbReference type="InterPro" id="IPR023631">
    <property type="entry name" value="Amidase_dom"/>
</dbReference>
<feature type="domain" description="Amidase" evidence="1">
    <location>
        <begin position="26"/>
        <end position="448"/>
    </location>
</feature>
<gene>
    <name evidence="2" type="ORF">UFOPK3554_00183</name>
</gene>
<dbReference type="Gene3D" id="3.90.1300.10">
    <property type="entry name" value="Amidase signature (AS) domain"/>
    <property type="match status" value="1"/>
</dbReference>
<protein>
    <submittedName>
        <fullName evidence="2">Unannotated protein</fullName>
    </submittedName>
</protein>
<evidence type="ECO:0000259" key="1">
    <source>
        <dbReference type="Pfam" id="PF01425"/>
    </source>
</evidence>
<dbReference type="InterPro" id="IPR036928">
    <property type="entry name" value="AS_sf"/>
</dbReference>
<reference evidence="2" key="1">
    <citation type="submission" date="2020-05" db="EMBL/GenBank/DDBJ databases">
        <authorList>
            <person name="Chiriac C."/>
            <person name="Salcher M."/>
            <person name="Ghai R."/>
            <person name="Kavagutti S V."/>
        </authorList>
    </citation>
    <scope>NUCLEOTIDE SEQUENCE</scope>
</reference>
<dbReference type="Pfam" id="PF01425">
    <property type="entry name" value="Amidase"/>
    <property type="match status" value="1"/>
</dbReference>
<dbReference type="SUPFAM" id="SSF75304">
    <property type="entry name" value="Amidase signature (AS) enzymes"/>
    <property type="match status" value="1"/>
</dbReference>
<dbReference type="EMBL" id="CAFBSG010000002">
    <property type="protein sequence ID" value="CAB5239278.1"/>
    <property type="molecule type" value="Genomic_DNA"/>
</dbReference>
<sequence length="470" mass="49116">MTHVNPYTSAQDLIEHIRTGVTSPIELLENSLERISHVDSSGYALNSVLALDLAARDFALGVNSGLPLAGIPVLIKDNIEAIGLPATAGSAALAPFPVLRDSSIVARLRAAGANVIGATNLSEWANIRSTQSTSGWSAVGGLTANPWSHERSAGGSSSGSGAAIAAGLVPLAVGSETDGSIICPASLNGCVGIKPTVGTVPRDGVIPISASQDSPGSMARTVEDAALLLEVMMGTNGLVQAAREDRQIRIGVVSSWLTSDEGTDSLFSDALTILNSSGITLVEIDIAQPEDWVAQDEFAILLHELVDDLAAYLSLRTNGSFNSLKQIMEFNLQNPEIEMQHFKHELFDQAIALGGRGEKYAQLRKKNVDWAQGILSKGLENVDVLIGASYSPAWKSTLGGGDDFSKASWITMAPAIAGTPIGCVPMGVTQGLPVGLGVVARKNDEATLISAMARIEKSLDLGILVPTYTK</sequence>
<dbReference type="PANTHER" id="PTHR42678:SF34">
    <property type="entry name" value="OS04G0183300 PROTEIN"/>
    <property type="match status" value="1"/>
</dbReference>
<evidence type="ECO:0000313" key="2">
    <source>
        <dbReference type="EMBL" id="CAB5239278.1"/>
    </source>
</evidence>
<dbReference type="AlphaFoldDB" id="A0A6J7XS80"/>